<gene>
    <name evidence="1" type="ORF">g.181069</name>
</gene>
<dbReference type="EMBL" id="GGMS01006385">
    <property type="protein sequence ID" value="MBY75588.1"/>
    <property type="molecule type" value="Transcribed_RNA"/>
</dbReference>
<accession>A0A2S2QCW6</accession>
<name>A0A2S2QCW6_9HEMI</name>
<evidence type="ECO:0000313" key="1">
    <source>
        <dbReference type="EMBL" id="MBY75588.1"/>
    </source>
</evidence>
<sequence length="138" mass="16302">MIFSHPPELFEVRMGRRRRILLRGVHTTVENGFHRLRVRRERRGQLCGFRADLLVHIFQLDHIRLVHWQRRIHDVVVFVEGFRSVHPSVVHVLLDTISRVLLQRGKPSLGAGVQFRSDCERQGDCGYRGRVRLAHRCR</sequence>
<organism evidence="1">
    <name type="scientific">Sipha flava</name>
    <name type="common">yellow sugarcane aphid</name>
    <dbReference type="NCBI Taxonomy" id="143950"/>
    <lineage>
        <taxon>Eukaryota</taxon>
        <taxon>Metazoa</taxon>
        <taxon>Ecdysozoa</taxon>
        <taxon>Arthropoda</taxon>
        <taxon>Hexapoda</taxon>
        <taxon>Insecta</taxon>
        <taxon>Pterygota</taxon>
        <taxon>Neoptera</taxon>
        <taxon>Paraneoptera</taxon>
        <taxon>Hemiptera</taxon>
        <taxon>Sternorrhyncha</taxon>
        <taxon>Aphidomorpha</taxon>
        <taxon>Aphidoidea</taxon>
        <taxon>Aphididae</taxon>
        <taxon>Sipha</taxon>
    </lineage>
</organism>
<dbReference type="AlphaFoldDB" id="A0A2S2QCW6"/>
<reference evidence="1" key="1">
    <citation type="submission" date="2018-04" db="EMBL/GenBank/DDBJ databases">
        <title>Transcriptome assembly of Sipha flava.</title>
        <authorList>
            <person name="Scully E.D."/>
            <person name="Geib S.M."/>
            <person name="Palmer N.A."/>
            <person name="Koch K."/>
            <person name="Bradshaw J."/>
            <person name="Heng-Moss T."/>
            <person name="Sarath G."/>
        </authorList>
    </citation>
    <scope>NUCLEOTIDE SEQUENCE</scope>
</reference>
<protein>
    <submittedName>
        <fullName evidence="1">Uncharacterized protein</fullName>
    </submittedName>
</protein>
<proteinExistence type="predicted"/>